<evidence type="ECO:0000313" key="4">
    <source>
        <dbReference type="EMBL" id="RZB98739.1"/>
    </source>
</evidence>
<dbReference type="PANTHER" id="PTHR31672">
    <property type="entry name" value="BNACNNG10540D PROTEIN"/>
    <property type="match status" value="1"/>
</dbReference>
<reference evidence="3 6" key="2">
    <citation type="submission" date="2018-09" db="EMBL/GenBank/DDBJ databases">
        <title>A high-quality reference genome of wild soybean provides a powerful tool to mine soybean genomes.</title>
        <authorList>
            <person name="Xie M."/>
            <person name="Chung C.Y.L."/>
            <person name="Li M.-W."/>
            <person name="Wong F.-L."/>
            <person name="Chan T.-F."/>
            <person name="Lam H.-M."/>
        </authorList>
    </citation>
    <scope>NUCLEOTIDE SEQUENCE [LARGE SCALE GENOMIC DNA]</scope>
    <source>
        <strain evidence="6">cv. W05</strain>
        <tissue evidence="3">Hypocotyl of etiolated seedlings</tissue>
    </source>
</reference>
<dbReference type="EMBL" id="QZWG01000008">
    <property type="protein sequence ID" value="RZB98740.1"/>
    <property type="molecule type" value="Genomic_DNA"/>
</dbReference>
<dbReference type="Gramene" id="XM_028391517.1">
    <property type="protein sequence ID" value="XP_028247318.1"/>
    <property type="gene ID" value="LOC114424654"/>
</dbReference>
<dbReference type="Gramene" id="XM_028391519.1">
    <property type="protein sequence ID" value="XP_028247320.1"/>
    <property type="gene ID" value="LOC114424654"/>
</dbReference>
<evidence type="ECO:0000259" key="1">
    <source>
        <dbReference type="PROSITE" id="PS50181"/>
    </source>
</evidence>
<evidence type="ECO:0000313" key="3">
    <source>
        <dbReference type="EMBL" id="RZB98738.1"/>
    </source>
</evidence>
<protein>
    <submittedName>
        <fullName evidence="2 3">F-box/kelch-repeat protein</fullName>
    </submittedName>
    <submittedName>
        <fullName evidence="4">F-box/kelch-repeat protein isoform B</fullName>
    </submittedName>
    <submittedName>
        <fullName evidence="5">F-box/kelch-repeat protein isoform C</fullName>
    </submittedName>
</protein>
<dbReference type="InterPro" id="IPR006527">
    <property type="entry name" value="F-box-assoc_dom_typ1"/>
</dbReference>
<organism evidence="2">
    <name type="scientific">Glycine soja</name>
    <name type="common">Wild soybean</name>
    <dbReference type="NCBI Taxonomy" id="3848"/>
    <lineage>
        <taxon>Eukaryota</taxon>
        <taxon>Viridiplantae</taxon>
        <taxon>Streptophyta</taxon>
        <taxon>Embryophyta</taxon>
        <taxon>Tracheophyta</taxon>
        <taxon>Spermatophyta</taxon>
        <taxon>Magnoliopsida</taxon>
        <taxon>eudicotyledons</taxon>
        <taxon>Gunneridae</taxon>
        <taxon>Pentapetalae</taxon>
        <taxon>rosids</taxon>
        <taxon>fabids</taxon>
        <taxon>Fabales</taxon>
        <taxon>Fabaceae</taxon>
        <taxon>Papilionoideae</taxon>
        <taxon>50 kb inversion clade</taxon>
        <taxon>NPAAA clade</taxon>
        <taxon>indigoferoid/millettioid clade</taxon>
        <taxon>Phaseoleae</taxon>
        <taxon>Glycine</taxon>
        <taxon>Glycine subgen. Soja</taxon>
    </lineage>
</organism>
<evidence type="ECO:0000313" key="6">
    <source>
        <dbReference type="Proteomes" id="UP000289340"/>
    </source>
</evidence>
<feature type="domain" description="F-box" evidence="1">
    <location>
        <begin position="1"/>
        <end position="50"/>
    </location>
</feature>
<dbReference type="PROSITE" id="PS50181">
    <property type="entry name" value="FBOX"/>
    <property type="match status" value="1"/>
</dbReference>
<dbReference type="InterPro" id="IPR036047">
    <property type="entry name" value="F-box-like_dom_sf"/>
</dbReference>
<dbReference type="Pfam" id="PF00646">
    <property type="entry name" value="F-box"/>
    <property type="match status" value="1"/>
</dbReference>
<evidence type="ECO:0000313" key="5">
    <source>
        <dbReference type="EMBL" id="RZB98740.1"/>
    </source>
</evidence>
<accession>A0A0B2SLE8</accession>
<dbReference type="Gene3D" id="1.20.1280.50">
    <property type="match status" value="1"/>
</dbReference>
<reference evidence="2" key="1">
    <citation type="submission" date="2014-07" db="EMBL/GenBank/DDBJ databases">
        <title>Identification of a novel salt tolerance gene in wild soybean by whole-genome sequencing.</title>
        <authorList>
            <person name="Lam H.-M."/>
            <person name="Qi X."/>
            <person name="Li M.-W."/>
            <person name="Liu X."/>
            <person name="Xie M."/>
            <person name="Ni M."/>
            <person name="Xu X."/>
        </authorList>
    </citation>
    <scope>NUCLEOTIDE SEQUENCE [LARGE SCALE GENOMIC DNA]</scope>
    <source>
        <tissue evidence="2">Root</tissue>
    </source>
</reference>
<dbReference type="Proteomes" id="UP000289340">
    <property type="component" value="Chromosome 8"/>
</dbReference>
<dbReference type="NCBIfam" id="TIGR01640">
    <property type="entry name" value="F_box_assoc_1"/>
    <property type="match status" value="1"/>
</dbReference>
<dbReference type="EMBL" id="QZWG01000008">
    <property type="protein sequence ID" value="RZB98738.1"/>
    <property type="molecule type" value="Genomic_DNA"/>
</dbReference>
<dbReference type="PANTHER" id="PTHR31672:SF13">
    <property type="entry name" value="F-BOX PROTEIN CPR30-LIKE"/>
    <property type="match status" value="1"/>
</dbReference>
<dbReference type="EMBL" id="QZWG01000008">
    <property type="protein sequence ID" value="RZB98739.1"/>
    <property type="molecule type" value="Genomic_DNA"/>
</dbReference>
<sequence>MENHTLPMDLMREILLRLPVRSVSRFKCVCKSWLSIISDPQFGNSHYDLAAAPSHRLILRPKCYSLEVQSIDTDAPPDTCSAAMYLLLPLQSPPPKPNDYDNYDGLPNRAKILGSCRGFILLYYEMSRDLIMWNPLTRFRKRSLNFENMLTHRFLYGFGYDTSTDDYLLIMIPFYWKTEIQVFSFKTNSRNRKMIKLNVPYQGIGSKFSIGSLLNETLHWLVFSKDKWVDVIIAFDLIKRSLSEIALFDHLTKKKYEMFSLRVIGGCLSVSCSDQDWAMTEIWIMKEYKVQSSWTKSFVIPTYGFSPICITKDGGILGSNMRERLEKHNDKGELLEHLACVAAAGEEYYCANQDQQSAMYRESQLFPNVSWETSEDHQQ</sequence>
<gene>
    <name evidence="3" type="ORF">D0Y65_021568</name>
    <name evidence="2" type="ORF">glysoja_041713</name>
</gene>
<dbReference type="EMBL" id="KN642659">
    <property type="protein sequence ID" value="KHN45107.1"/>
    <property type="molecule type" value="Genomic_DNA"/>
</dbReference>
<dbReference type="CDD" id="cd22157">
    <property type="entry name" value="F-box_AtFBW1-like"/>
    <property type="match status" value="1"/>
</dbReference>
<keyword evidence="6" id="KW-1185">Reference proteome</keyword>
<dbReference type="SMART" id="SM00256">
    <property type="entry name" value="FBOX"/>
    <property type="match status" value="1"/>
</dbReference>
<dbReference type="AlphaFoldDB" id="A0A0B2SLE8"/>
<dbReference type="Gramene" id="XM_028391518.1">
    <property type="protein sequence ID" value="XP_028247319.1"/>
    <property type="gene ID" value="LOC114424654"/>
</dbReference>
<proteinExistence type="predicted"/>
<dbReference type="SUPFAM" id="SSF81383">
    <property type="entry name" value="F-box domain"/>
    <property type="match status" value="1"/>
</dbReference>
<name>A0A0B2SLE8_GLYSO</name>
<evidence type="ECO:0000313" key="2">
    <source>
        <dbReference type="EMBL" id="KHN45107.1"/>
    </source>
</evidence>
<dbReference type="InterPro" id="IPR050796">
    <property type="entry name" value="SCF_F-box_component"/>
</dbReference>
<dbReference type="Pfam" id="PF07734">
    <property type="entry name" value="FBA_1"/>
    <property type="match status" value="1"/>
</dbReference>
<dbReference type="InterPro" id="IPR017451">
    <property type="entry name" value="F-box-assoc_interact_dom"/>
</dbReference>
<dbReference type="Proteomes" id="UP000053555">
    <property type="component" value="Unassembled WGS sequence"/>
</dbReference>
<dbReference type="InterPro" id="IPR001810">
    <property type="entry name" value="F-box_dom"/>
</dbReference>